<keyword evidence="2" id="KW-1185">Reference proteome</keyword>
<organism evidence="1 2">
    <name type="scientific">Acropora cervicornis</name>
    <name type="common">Staghorn coral</name>
    <dbReference type="NCBI Taxonomy" id="6130"/>
    <lineage>
        <taxon>Eukaryota</taxon>
        <taxon>Metazoa</taxon>
        <taxon>Cnidaria</taxon>
        <taxon>Anthozoa</taxon>
        <taxon>Hexacorallia</taxon>
        <taxon>Scleractinia</taxon>
        <taxon>Astrocoeniina</taxon>
        <taxon>Acroporidae</taxon>
        <taxon>Acropora</taxon>
    </lineage>
</organism>
<dbReference type="EMBL" id="JARQWQ010000157">
    <property type="protein sequence ID" value="KAK2548067.1"/>
    <property type="molecule type" value="Genomic_DNA"/>
</dbReference>
<proteinExistence type="predicted"/>
<gene>
    <name evidence="1" type="ORF">P5673_031837</name>
</gene>
<accession>A0AAD9PS81</accession>
<dbReference type="AlphaFoldDB" id="A0AAD9PS81"/>
<dbReference type="Proteomes" id="UP001249851">
    <property type="component" value="Unassembled WGS sequence"/>
</dbReference>
<reference evidence="1" key="2">
    <citation type="journal article" date="2023" name="Science">
        <title>Genomic signatures of disease resistance in endangered staghorn corals.</title>
        <authorList>
            <person name="Vollmer S.V."/>
            <person name="Selwyn J.D."/>
            <person name="Despard B.A."/>
            <person name="Roesel C.L."/>
        </authorList>
    </citation>
    <scope>NUCLEOTIDE SEQUENCE</scope>
    <source>
        <strain evidence="1">K2</strain>
    </source>
</reference>
<evidence type="ECO:0000313" key="2">
    <source>
        <dbReference type="Proteomes" id="UP001249851"/>
    </source>
</evidence>
<reference evidence="1" key="1">
    <citation type="journal article" date="2023" name="G3 (Bethesda)">
        <title>Whole genome assembly and annotation of the endangered Caribbean coral Acropora cervicornis.</title>
        <authorList>
            <person name="Selwyn J.D."/>
            <person name="Vollmer S.V."/>
        </authorList>
    </citation>
    <scope>NUCLEOTIDE SEQUENCE</scope>
    <source>
        <strain evidence="1">K2</strain>
    </source>
</reference>
<sequence length="67" mass="7543">MWRTSSKNLRLLIRLASAKMSSSNKVISEADNLTPALRSGQYLRILTAIRLFAVVTKAQQNELPTLR</sequence>
<evidence type="ECO:0000313" key="1">
    <source>
        <dbReference type="EMBL" id="KAK2548067.1"/>
    </source>
</evidence>
<name>A0AAD9PS81_ACRCE</name>
<protein>
    <submittedName>
        <fullName evidence="1">Uncharacterized protein</fullName>
    </submittedName>
</protein>
<comment type="caution">
    <text evidence="1">The sequence shown here is derived from an EMBL/GenBank/DDBJ whole genome shotgun (WGS) entry which is preliminary data.</text>
</comment>